<dbReference type="InterPro" id="IPR036291">
    <property type="entry name" value="NAD(P)-bd_dom_sf"/>
</dbReference>
<dbReference type="InterPro" id="IPR006140">
    <property type="entry name" value="D-isomer_DH_NAD-bd"/>
</dbReference>
<evidence type="ECO:0000256" key="1">
    <source>
        <dbReference type="ARBA" id="ARBA00005854"/>
    </source>
</evidence>
<dbReference type="SUPFAM" id="SSF51735">
    <property type="entry name" value="NAD(P)-binding Rossmann-fold domains"/>
    <property type="match status" value="1"/>
</dbReference>
<dbReference type="InterPro" id="IPR029752">
    <property type="entry name" value="D-isomer_DH_CS1"/>
</dbReference>
<dbReference type="CDD" id="cd12171">
    <property type="entry name" value="2-Hacid_dh_10"/>
    <property type="match status" value="1"/>
</dbReference>
<dbReference type="Gene3D" id="3.40.50.720">
    <property type="entry name" value="NAD(P)-binding Rossmann-like Domain"/>
    <property type="match status" value="2"/>
</dbReference>
<keyword evidence="8" id="KW-1185">Reference proteome</keyword>
<evidence type="ECO:0000313" key="8">
    <source>
        <dbReference type="Proteomes" id="UP000635828"/>
    </source>
</evidence>
<dbReference type="Pfam" id="PF00389">
    <property type="entry name" value="2-Hacid_dh"/>
    <property type="match status" value="1"/>
</dbReference>
<organism evidence="7 8">
    <name type="scientific">Anaerostipes hominis</name>
    <name type="common">ex Liu et al. 2021</name>
    <dbReference type="NCBI Taxonomy" id="2763018"/>
    <lineage>
        <taxon>Bacteria</taxon>
        <taxon>Bacillati</taxon>
        <taxon>Bacillota</taxon>
        <taxon>Clostridia</taxon>
        <taxon>Lachnospirales</taxon>
        <taxon>Lachnospiraceae</taxon>
        <taxon>Anaerostipes</taxon>
    </lineage>
</organism>
<evidence type="ECO:0000256" key="4">
    <source>
        <dbReference type="RuleBase" id="RU003719"/>
    </source>
</evidence>
<gene>
    <name evidence="7" type="ORF">H8S22_13280</name>
</gene>
<keyword evidence="2 4" id="KW-0560">Oxidoreductase</keyword>
<evidence type="ECO:0000259" key="5">
    <source>
        <dbReference type="Pfam" id="PF00389"/>
    </source>
</evidence>
<evidence type="ECO:0000256" key="3">
    <source>
        <dbReference type="ARBA" id="ARBA00023027"/>
    </source>
</evidence>
<name>A0ABR7FTR3_9FIRM</name>
<evidence type="ECO:0000256" key="2">
    <source>
        <dbReference type="ARBA" id="ARBA00023002"/>
    </source>
</evidence>
<feature type="domain" description="D-isomer specific 2-hydroxyacid dehydrogenase NAD-binding" evidence="6">
    <location>
        <begin position="133"/>
        <end position="308"/>
    </location>
</feature>
<evidence type="ECO:0000313" key="7">
    <source>
        <dbReference type="EMBL" id="MBC5678529.1"/>
    </source>
</evidence>
<keyword evidence="3" id="KW-0520">NAD</keyword>
<dbReference type="Pfam" id="PF02826">
    <property type="entry name" value="2-Hacid_dh_C"/>
    <property type="match status" value="1"/>
</dbReference>
<comment type="caution">
    <text evidence="7">The sequence shown here is derived from an EMBL/GenBank/DDBJ whole genome shotgun (WGS) entry which is preliminary data.</text>
</comment>
<dbReference type="PROSITE" id="PS00065">
    <property type="entry name" value="D_2_HYDROXYACID_DH_1"/>
    <property type="match status" value="1"/>
</dbReference>
<dbReference type="RefSeq" id="WP_024728856.1">
    <property type="nucleotide sequence ID" value="NZ_JACOOS010000017.1"/>
</dbReference>
<dbReference type="EMBL" id="JACOOS010000017">
    <property type="protein sequence ID" value="MBC5678529.1"/>
    <property type="molecule type" value="Genomic_DNA"/>
</dbReference>
<comment type="similarity">
    <text evidence="1 4">Belongs to the D-isomer specific 2-hydroxyacid dehydrogenase family.</text>
</comment>
<sequence>MKIVGIGDLLIPENFIKSGFLGLEKMGHRIETVQWKLENYEELQNINLLVETHGSEAYEPSNDVLQAVQDADVIITQFCPITKRVIDSCKNLKMIGVLRGGYENINVKYATEKEIIVCNTPGRNADAVADFAVGMILSECRNIAKSHRNLKEGKWVRDYSNAATVPDLPGNKAGIIGLGAIGRKVAQRLRGFDMEIMAYDPYVKEVPDYVELVSLEKLMRECLIVTLHTRLSASTEHMINAEVLRMMRPDAYLINTARSGLVDEKALYEVLKAGKIAGAALDVFDVEPPLADYPLITLPNVTVTPHLAGGTVDAFTRSPKLLAKEMETLITEKDSRFVVNKEIFSKVIEQI</sequence>
<dbReference type="InterPro" id="IPR006139">
    <property type="entry name" value="D-isomer_2_OHA_DH_cat_dom"/>
</dbReference>
<feature type="domain" description="D-isomer specific 2-hydroxyacid dehydrogenase catalytic" evidence="5">
    <location>
        <begin position="51"/>
        <end position="340"/>
    </location>
</feature>
<protein>
    <submittedName>
        <fullName evidence="7">2-hydroxyacid dehydrogenase</fullName>
    </submittedName>
</protein>
<dbReference type="PANTHER" id="PTHR43761:SF1">
    <property type="entry name" value="D-ISOMER SPECIFIC 2-HYDROXYACID DEHYDROGENASE CATALYTIC DOMAIN-CONTAINING PROTEIN-RELATED"/>
    <property type="match status" value="1"/>
</dbReference>
<dbReference type="InterPro" id="IPR050418">
    <property type="entry name" value="D-iso_2-hydroxyacid_DH_PdxB"/>
</dbReference>
<accession>A0ABR7FTR3</accession>
<reference evidence="7 8" key="1">
    <citation type="submission" date="2020-08" db="EMBL/GenBank/DDBJ databases">
        <title>Genome public.</title>
        <authorList>
            <person name="Liu C."/>
            <person name="Sun Q."/>
        </authorList>
    </citation>
    <scope>NUCLEOTIDE SEQUENCE [LARGE SCALE GENOMIC DNA]</scope>
    <source>
        <strain evidence="7 8">NSJ-7</strain>
    </source>
</reference>
<dbReference type="Proteomes" id="UP000635828">
    <property type="component" value="Unassembled WGS sequence"/>
</dbReference>
<dbReference type="PANTHER" id="PTHR43761">
    <property type="entry name" value="D-ISOMER SPECIFIC 2-HYDROXYACID DEHYDROGENASE FAMILY PROTEIN (AFU_ORTHOLOGUE AFUA_1G13630)"/>
    <property type="match status" value="1"/>
</dbReference>
<dbReference type="SUPFAM" id="SSF52283">
    <property type="entry name" value="Formate/glycerate dehydrogenase catalytic domain-like"/>
    <property type="match status" value="1"/>
</dbReference>
<evidence type="ECO:0000259" key="6">
    <source>
        <dbReference type="Pfam" id="PF02826"/>
    </source>
</evidence>
<proteinExistence type="inferred from homology"/>